<reference evidence="2 3" key="1">
    <citation type="submission" date="2016-06" db="EMBL/GenBank/DDBJ databases">
        <authorList>
            <person name="Kjaerup R.B."/>
            <person name="Dalgaard T.S."/>
            <person name="Juul-Madsen H.R."/>
        </authorList>
    </citation>
    <scope>NUCLEOTIDE SEQUENCE [LARGE SCALE GENOMIC DNA]</scope>
    <source>
        <strain evidence="2 3">1127319.6</strain>
    </source>
</reference>
<dbReference type="InterPro" id="IPR036188">
    <property type="entry name" value="FAD/NAD-bd_sf"/>
</dbReference>
<dbReference type="Pfam" id="PF01494">
    <property type="entry name" value="FAD_binding_3"/>
    <property type="match status" value="1"/>
</dbReference>
<organism evidence="2 3">
    <name type="scientific">Mycolicibacterium mucogenicum</name>
    <name type="common">Mycobacterium mucogenicum</name>
    <dbReference type="NCBI Taxonomy" id="56689"/>
    <lineage>
        <taxon>Bacteria</taxon>
        <taxon>Bacillati</taxon>
        <taxon>Actinomycetota</taxon>
        <taxon>Actinomycetes</taxon>
        <taxon>Mycobacteriales</taxon>
        <taxon>Mycobacteriaceae</taxon>
        <taxon>Mycolicibacterium</taxon>
    </lineage>
</organism>
<dbReference type="STRING" id="56689.GCA_001291445_02897"/>
<dbReference type="PANTHER" id="PTHR46865:SF2">
    <property type="entry name" value="MONOOXYGENASE"/>
    <property type="match status" value="1"/>
</dbReference>
<proteinExistence type="predicted"/>
<dbReference type="InterPro" id="IPR051704">
    <property type="entry name" value="FAD_aromatic-hydroxylase"/>
</dbReference>
<dbReference type="Proteomes" id="UP000093898">
    <property type="component" value="Unassembled WGS sequence"/>
</dbReference>
<evidence type="ECO:0000313" key="2">
    <source>
        <dbReference type="EMBL" id="OBJ46023.1"/>
    </source>
</evidence>
<dbReference type="Gene3D" id="3.30.9.10">
    <property type="entry name" value="D-Amino Acid Oxidase, subunit A, domain 2"/>
    <property type="match status" value="1"/>
</dbReference>
<evidence type="ECO:0000259" key="1">
    <source>
        <dbReference type="Pfam" id="PF01494"/>
    </source>
</evidence>
<dbReference type="EMBL" id="LZLC01000027">
    <property type="protein sequence ID" value="OBJ46023.1"/>
    <property type="molecule type" value="Genomic_DNA"/>
</dbReference>
<dbReference type="PANTHER" id="PTHR46865">
    <property type="entry name" value="OXIDOREDUCTASE-RELATED"/>
    <property type="match status" value="1"/>
</dbReference>
<dbReference type="OrthoDB" id="3356051at2"/>
<gene>
    <name evidence="2" type="ORF">A5630_12465</name>
</gene>
<evidence type="ECO:0000313" key="3">
    <source>
        <dbReference type="Proteomes" id="UP000093898"/>
    </source>
</evidence>
<dbReference type="Gene3D" id="3.50.50.60">
    <property type="entry name" value="FAD/NAD(P)-binding domain"/>
    <property type="match status" value="1"/>
</dbReference>
<dbReference type="PRINTS" id="PR00420">
    <property type="entry name" value="RNGMNOXGNASE"/>
</dbReference>
<protein>
    <recommendedName>
        <fullName evidence="1">FAD-binding domain-containing protein</fullName>
    </recommendedName>
</protein>
<accession>A0A1A3HEI2</accession>
<name>A0A1A3HEI2_MYCMU</name>
<comment type="caution">
    <text evidence="2">The sequence shown here is derived from an EMBL/GenBank/DDBJ whole genome shotgun (WGS) entry which is preliminary data.</text>
</comment>
<sequence length="396" mass="42336">MSLADHHSAGVAGREVLICGAGIAGIVLAYRLTRGGFRVTVVERAPALRRGGNAVDLRGPAVDIVADMGVYDELRTRATELADFYRIDPAGNRVVTMAPEVISGDIELLRTDLSAVLFAAAQGGITYRFDDSVTSLDDAGSHVAVTFQSGARHDFDLVVGADGLHSQTRALAFGPESEFVRHLGCYQAHFTTDNVLNLDRSGLLLNRPGRTLGCYSVERNRKIVVGLFFDSPAVPYDRTDAAAQQLWLNEAFAGMGWRTAELLDGMDRADDFYFDSVAQVVVGQPYRGRVALVGDAAYSPSLLSGMGATLAIIGAAVLADELTTTPDDHPRAFNRYHERTAEMVTLSHQLARVSRGWFIQSEAGSPSAGGVSADEESDALRQRVLAAARAAAPAPV</sequence>
<dbReference type="RefSeq" id="WP_064978879.1">
    <property type="nucleotide sequence ID" value="NZ_LZLC01000027.1"/>
</dbReference>
<dbReference type="GO" id="GO:0071949">
    <property type="term" value="F:FAD binding"/>
    <property type="evidence" value="ECO:0007669"/>
    <property type="project" value="InterPro"/>
</dbReference>
<feature type="domain" description="FAD-binding" evidence="1">
    <location>
        <begin position="15"/>
        <end position="325"/>
    </location>
</feature>
<dbReference type="AlphaFoldDB" id="A0A1A3HEI2"/>
<dbReference type="InterPro" id="IPR002938">
    <property type="entry name" value="FAD-bd"/>
</dbReference>
<dbReference type="SUPFAM" id="SSF51905">
    <property type="entry name" value="FAD/NAD(P)-binding domain"/>
    <property type="match status" value="1"/>
</dbReference>